<proteinExistence type="predicted"/>
<reference evidence="2" key="1">
    <citation type="submission" date="2025-08" db="UniProtKB">
        <authorList>
            <consortium name="RefSeq"/>
        </authorList>
    </citation>
    <scope>IDENTIFICATION</scope>
</reference>
<organism evidence="1 2">
    <name type="scientific">Castor canadensis</name>
    <name type="common">American beaver</name>
    <dbReference type="NCBI Taxonomy" id="51338"/>
    <lineage>
        <taxon>Eukaryota</taxon>
        <taxon>Metazoa</taxon>
        <taxon>Chordata</taxon>
        <taxon>Craniata</taxon>
        <taxon>Vertebrata</taxon>
        <taxon>Euteleostomi</taxon>
        <taxon>Mammalia</taxon>
        <taxon>Eutheria</taxon>
        <taxon>Euarchontoglires</taxon>
        <taxon>Glires</taxon>
        <taxon>Rodentia</taxon>
        <taxon>Castorimorpha</taxon>
        <taxon>Castoridae</taxon>
        <taxon>Castor</taxon>
    </lineage>
</organism>
<accession>A0AC58MX50</accession>
<keyword evidence="1" id="KW-1185">Reference proteome</keyword>
<gene>
    <name evidence="2" type="primary">Fyb1</name>
</gene>
<protein>
    <submittedName>
        <fullName evidence="2">FYN-binding protein 1</fullName>
    </submittedName>
</protein>
<dbReference type="RefSeq" id="XP_073933984.1">
    <property type="nucleotide sequence ID" value="XM_074077883.1"/>
</dbReference>
<evidence type="ECO:0000313" key="2">
    <source>
        <dbReference type="RefSeq" id="XP_073933984.1"/>
    </source>
</evidence>
<dbReference type="Proteomes" id="UP001732720">
    <property type="component" value="Chromosome 6"/>
</dbReference>
<evidence type="ECO:0000313" key="1">
    <source>
        <dbReference type="Proteomes" id="UP001732720"/>
    </source>
</evidence>
<sequence length="998" mass="109729">MDRKADVKSLMARFDTGGNLTEEVSVNSRPFKVTGQNSPSGIQARKNLFNNQGNATPSTGPGNMPKIGTPKPPLAVKPTFEETPDKEPKPPFLKPSGVGQRFGTLPNSATREPEVKAGFLKPVGPKPTNLPKEDSKPVFTRPAGNKLLIHSMNQDQDLKTPGPKPGPAPPAPENEQRQAFPKLAGTKGKFMSASQDPDSKTLFPKPAFGQKPSLSTEDAHEDERPPRNVSVQKGPPAPLGAKSKSGPLKPAREDPANKDHEGDTSSSPFPGVVLKSAASRGSPGLSRNSEEKKEHRKIDATKNIFLSKMNQDEPATGAPPGKFAKVPSKVTVGTPWGQSQEKEKGDKNSSTPRQKPLPPLSTLGPPPPKPSRPPSVDLTKFRKADSTNSTSKSQMPYSTTSLPPPPSSHPASQPPLPASHPTQPPLPSLPPRNIKPSLDLKSPVNEENQDGVMHSDGAGNLEEDQESEGETYEDIEASKERDKKREKEEKKRLELERKEQKEKEKKEQELKKKFKLTGPIQVIHQARACCDVKGGKNELSFKQGEEIEIIRITDNPEGKWLGRTARGSYGYIKTTAVEIDYDSLKRKKNSFGALPTRPIEDDQEVYDDVAEQDATNSHSQSGSGGMFPPPPDDDVYDGIEEQDDDGSTLQVEEKNNTWSWGILKMLKGKDEKKKSIREKPKVSESDSNEGSFFPPPPKHLDIGEEVYDDVDASDFPSPSGETSLPGQGINIGKAKTEEKDPKKLKKQEKEEKELRKKFKYDGEIRVLYSTKVASSLTSKKWGARDLQLKPGECLEVIQNTDKTQMIQKFSAGMKKENMAMSFGVISWTRARCTHNRQTLELQSLVSNCSVDVRKFFHNIRLRQCGRTQPQQALQASRRWKPFLSRPRPPGAGAREQPQAGVRRLRSPRHPLFSSQAGRPKPKPPPSQATSPGEASQLSAASEIKCRAASRDGQSAGGKQNSLRVRSAGAKRFWTAIYARLKTVQSFVPPRRRPSPPNI</sequence>
<name>A0AC58MX50_CASCN</name>